<accession>A0ABQ5VC73</accession>
<keyword evidence="2" id="KW-1185">Reference proteome</keyword>
<organism evidence="1 2">
    <name type="scientific">Algimonas ampicilliniresistens</name>
    <dbReference type="NCBI Taxonomy" id="1298735"/>
    <lineage>
        <taxon>Bacteria</taxon>
        <taxon>Pseudomonadati</taxon>
        <taxon>Pseudomonadota</taxon>
        <taxon>Alphaproteobacteria</taxon>
        <taxon>Maricaulales</taxon>
        <taxon>Robiginitomaculaceae</taxon>
        <taxon>Algimonas</taxon>
    </lineage>
</organism>
<name>A0ABQ5VC73_9PROT</name>
<dbReference type="SUPFAM" id="SSF53807">
    <property type="entry name" value="Helical backbone' metal receptor"/>
    <property type="match status" value="1"/>
</dbReference>
<evidence type="ECO:0000313" key="1">
    <source>
        <dbReference type="EMBL" id="GLQ24201.1"/>
    </source>
</evidence>
<reference evidence="1" key="1">
    <citation type="journal article" date="2014" name="Int. J. Syst. Evol. Microbiol.">
        <title>Complete genome of a new Firmicutes species belonging to the dominant human colonic microbiota ('Ruminococcus bicirculans') reveals two chromosomes and a selective capacity to utilize plant glucans.</title>
        <authorList>
            <consortium name="NISC Comparative Sequencing Program"/>
            <person name="Wegmann U."/>
            <person name="Louis P."/>
            <person name="Goesmann A."/>
            <person name="Henrissat B."/>
            <person name="Duncan S.H."/>
            <person name="Flint H.J."/>
        </authorList>
    </citation>
    <scope>NUCLEOTIDE SEQUENCE</scope>
    <source>
        <strain evidence="1">NBRC 108219</strain>
    </source>
</reference>
<gene>
    <name evidence="1" type="ORF">GCM10007853_20750</name>
</gene>
<reference evidence="1" key="2">
    <citation type="submission" date="2023-01" db="EMBL/GenBank/DDBJ databases">
        <title>Draft genome sequence of Algimonas ampicilliniresistens strain NBRC 108219.</title>
        <authorList>
            <person name="Sun Q."/>
            <person name="Mori K."/>
        </authorList>
    </citation>
    <scope>NUCLEOTIDE SEQUENCE</scope>
    <source>
        <strain evidence="1">NBRC 108219</strain>
    </source>
</reference>
<dbReference type="Gene3D" id="3.40.50.1980">
    <property type="entry name" value="Nitrogenase molybdenum iron protein domain"/>
    <property type="match status" value="1"/>
</dbReference>
<evidence type="ECO:0000313" key="2">
    <source>
        <dbReference type="Proteomes" id="UP001161391"/>
    </source>
</evidence>
<proteinExistence type="predicted"/>
<dbReference type="EMBL" id="BSNK01000002">
    <property type="protein sequence ID" value="GLQ24201.1"/>
    <property type="molecule type" value="Genomic_DNA"/>
</dbReference>
<dbReference type="RefSeq" id="WP_284390385.1">
    <property type="nucleotide sequence ID" value="NZ_BSNK01000002.1"/>
</dbReference>
<comment type="caution">
    <text evidence="1">The sequence shown here is derived from an EMBL/GenBank/DDBJ whole genome shotgun (WGS) entry which is preliminary data.</text>
</comment>
<protein>
    <submittedName>
        <fullName evidence="1">Iron ABC transporter substrate-binding protein</fullName>
    </submittedName>
</protein>
<dbReference type="Proteomes" id="UP001161391">
    <property type="component" value="Unassembled WGS sequence"/>
</dbReference>
<sequence length="244" mass="26135">MPDSAHSTNRADAIGSTSLCADSYLITLAPERAQALSWQAGSPLSTANPKMNALPRLWPSREVLAQTNLPLLTGPGDATFGRAEAVSLQWGEDFEAVANNAEKIAERFQIDVSDLIQQIERLDTLPKPTHPVRILYLSRSGGSAGPGTFVDAAIRAAGGTNVNETVGWHTPAVERILQFEPDLIVTSFFGSNYAGVSDRAVRHSALRRYLAARPTLEIPGKLWPCAGPGLIDATQRINAAILAL</sequence>